<feature type="domain" description="Thioredoxin-like fold" evidence="3">
    <location>
        <begin position="126"/>
        <end position="284"/>
    </location>
</feature>
<proteinExistence type="predicted"/>
<name>A0ABZ0VFD4_9MICO</name>
<feature type="compositionally biased region" description="Low complexity" evidence="1">
    <location>
        <begin position="305"/>
        <end position="326"/>
    </location>
</feature>
<evidence type="ECO:0000256" key="2">
    <source>
        <dbReference type="SAM" id="Phobius"/>
    </source>
</evidence>
<dbReference type="Proteomes" id="UP001324533">
    <property type="component" value="Chromosome"/>
</dbReference>
<dbReference type="SUPFAM" id="SSF52833">
    <property type="entry name" value="Thioredoxin-like"/>
    <property type="match status" value="1"/>
</dbReference>
<dbReference type="Pfam" id="PF13462">
    <property type="entry name" value="Thioredoxin_4"/>
    <property type="match status" value="1"/>
</dbReference>
<evidence type="ECO:0000259" key="3">
    <source>
        <dbReference type="Pfam" id="PF13462"/>
    </source>
</evidence>
<reference evidence="4 5" key="1">
    <citation type="submission" date="2023-06" db="EMBL/GenBank/DDBJ databases">
        <title>Rock-solubilizing bacteria, Microbacterium invictum, promotes re-establishment of vegetation in rocky wasteland by accelerating rock bio-weathering and reshaping soil bacterial community.</title>
        <authorList>
            <person name="Liu C."/>
        </authorList>
    </citation>
    <scope>NUCLEOTIDE SEQUENCE [LARGE SCALE GENOMIC DNA]</scope>
    <source>
        <strain evidence="4 5">X-18</strain>
    </source>
</reference>
<dbReference type="EMBL" id="CP139779">
    <property type="protein sequence ID" value="WQB71552.1"/>
    <property type="molecule type" value="Genomic_DNA"/>
</dbReference>
<gene>
    <name evidence="4" type="ORF">T9R20_06230</name>
</gene>
<evidence type="ECO:0000313" key="5">
    <source>
        <dbReference type="Proteomes" id="UP001324533"/>
    </source>
</evidence>
<feature type="region of interest" description="Disordered" evidence="1">
    <location>
        <begin position="1"/>
        <end position="24"/>
    </location>
</feature>
<dbReference type="RefSeq" id="WP_322411666.1">
    <property type="nucleotide sequence ID" value="NZ_CP139779.1"/>
</dbReference>
<sequence>MSHDQSPNVPAPRERRNAVREKAQQVQARQSRLRWLRRGSLTLLAVGVVTVAAVMVTWAVGSAMSRPELRPQNVTDDGFAVTSVTGVAAADVASAADDAAASATLGATPEATPSPTPTPTEAPVVDIRVYVDYLSTGSREFQLANVQQLKTWVSQAAVELTYHPVAMLTAKSNGTKYSLRAAAAAACVATHSPEEFFAFNDALLREQPEVDTDGFTDSELADLAQAAGAESPKLVRSCIEEESFLSWARDATERALNGIPETDGVTLTGTPMVLVNGVPYVGALDDPQEFSQFVLTIGSDAYYQEASPSPTETPASTETPSPAATP</sequence>
<feature type="region of interest" description="Disordered" evidence="1">
    <location>
        <begin position="304"/>
        <end position="326"/>
    </location>
</feature>
<dbReference type="Gene3D" id="3.40.30.10">
    <property type="entry name" value="Glutaredoxin"/>
    <property type="match status" value="1"/>
</dbReference>
<feature type="compositionally biased region" description="Basic and acidic residues" evidence="1">
    <location>
        <begin position="12"/>
        <end position="23"/>
    </location>
</feature>
<keyword evidence="2" id="KW-0472">Membrane</keyword>
<keyword evidence="2" id="KW-1133">Transmembrane helix</keyword>
<protein>
    <submittedName>
        <fullName evidence="4">Thioredoxin domain-containing protein</fullName>
    </submittedName>
</protein>
<evidence type="ECO:0000313" key="4">
    <source>
        <dbReference type="EMBL" id="WQB71552.1"/>
    </source>
</evidence>
<accession>A0ABZ0VFD4</accession>
<feature type="transmembrane region" description="Helical" evidence="2">
    <location>
        <begin position="41"/>
        <end position="61"/>
    </location>
</feature>
<keyword evidence="5" id="KW-1185">Reference proteome</keyword>
<organism evidence="4 5">
    <name type="scientific">Microbacterium invictum</name>
    <dbReference type="NCBI Taxonomy" id="515415"/>
    <lineage>
        <taxon>Bacteria</taxon>
        <taxon>Bacillati</taxon>
        <taxon>Actinomycetota</taxon>
        <taxon>Actinomycetes</taxon>
        <taxon>Micrococcales</taxon>
        <taxon>Microbacteriaceae</taxon>
        <taxon>Microbacterium</taxon>
    </lineage>
</organism>
<dbReference type="InterPro" id="IPR036249">
    <property type="entry name" value="Thioredoxin-like_sf"/>
</dbReference>
<keyword evidence="2" id="KW-0812">Transmembrane</keyword>
<dbReference type="InterPro" id="IPR012336">
    <property type="entry name" value="Thioredoxin-like_fold"/>
</dbReference>
<evidence type="ECO:0000256" key="1">
    <source>
        <dbReference type="SAM" id="MobiDB-lite"/>
    </source>
</evidence>